<dbReference type="EMBL" id="QQRQ01000016">
    <property type="protein sequence ID" value="RFT06147.1"/>
    <property type="molecule type" value="Genomic_DNA"/>
</dbReference>
<dbReference type="OrthoDB" id="996097at2"/>
<evidence type="ECO:0000313" key="1">
    <source>
        <dbReference type="EMBL" id="RFT06147.1"/>
    </source>
</evidence>
<keyword evidence="2" id="KW-1185">Reference proteome</keyword>
<protein>
    <submittedName>
        <fullName evidence="1">Uncharacterized protein</fullName>
    </submittedName>
</protein>
<reference evidence="1 2" key="1">
    <citation type="submission" date="2018-07" db="EMBL/GenBank/DDBJ databases">
        <title>GABA Modulating Bacteria of the Human Gut Microbiota.</title>
        <authorList>
            <person name="Strandwitz P."/>
            <person name="Kim K.H."/>
            <person name="Terekhova D."/>
            <person name="Liu J.K."/>
            <person name="Sharma A."/>
            <person name="Levering J."/>
            <person name="Mcdonald D."/>
            <person name="Dietrich D."/>
            <person name="Ramadhar T.R."/>
            <person name="Lekbua A."/>
            <person name="Mroue N."/>
            <person name="Liston C."/>
            <person name="Stewart E.J."/>
            <person name="Dubin M.J."/>
            <person name="Zengler K."/>
            <person name="Knight R."/>
            <person name="Gilbert J.A."/>
            <person name="Clardy J."/>
            <person name="Lewis K."/>
        </authorList>
    </citation>
    <scope>NUCLEOTIDE SEQUENCE [LARGE SCALE GENOMIC DNA]</scope>
    <source>
        <strain evidence="1 2">KLE1738</strain>
    </source>
</reference>
<dbReference type="RefSeq" id="WP_117142512.1">
    <property type="nucleotide sequence ID" value="NZ_CAKXKJ010000014.1"/>
</dbReference>
<organism evidence="1 2">
    <name type="scientific">Evtepia gabavorous</name>
    <dbReference type="NCBI Taxonomy" id="2211183"/>
    <lineage>
        <taxon>Bacteria</taxon>
        <taxon>Bacillati</taxon>
        <taxon>Bacillota</taxon>
        <taxon>Clostridia</taxon>
        <taxon>Eubacteriales</taxon>
        <taxon>Evtepia</taxon>
    </lineage>
</organism>
<evidence type="ECO:0000313" key="2">
    <source>
        <dbReference type="Proteomes" id="UP000260649"/>
    </source>
</evidence>
<gene>
    <name evidence="1" type="ORF">DV520_09075</name>
</gene>
<proteinExistence type="predicted"/>
<sequence>MPKRFLRLFFAVFLALTALFAGTIYVVDPYYHYHGPVAGLPLWLQDGRYQNVGAAENLDYDYLLMGTSVTANFTLEPFQQRLPGQTRKLIVQGGYFEDFLLPLDVALETHTVRQVFWGVDSNCWRRYDKENTWEAPTYLFDENLYNDVHYLLSKDTFFWYIPDILRAAREGYQADERTGGYLWGDDVQWSREVALGVYQRPEPRPAVAADALLGPAQENLDHVLARVDAHPQTTFTFYLPPYSILFWDMTIREGELEATLTMHERVLEGLISRPNVRVFYFMDDQALITDLDQYSDHIHYSPDVCQELARRLLEEEPMTAQEIASRMEAFRDFLSTYDFESLFQDAGS</sequence>
<comment type="caution">
    <text evidence="1">The sequence shown here is derived from an EMBL/GenBank/DDBJ whole genome shotgun (WGS) entry which is preliminary data.</text>
</comment>
<accession>A0A3E2B2C0</accession>
<dbReference type="Proteomes" id="UP000260649">
    <property type="component" value="Unassembled WGS sequence"/>
</dbReference>
<dbReference type="GeneID" id="97995882"/>
<name>A0A3E2B2C0_9FIRM</name>
<dbReference type="AlphaFoldDB" id="A0A3E2B2C0"/>